<feature type="compositionally biased region" description="Basic and acidic residues" evidence="1">
    <location>
        <begin position="64"/>
        <end position="74"/>
    </location>
</feature>
<dbReference type="EMBL" id="JAVIJP010000013">
    <property type="protein sequence ID" value="KAL3644711.1"/>
    <property type="molecule type" value="Genomic_DNA"/>
</dbReference>
<dbReference type="InterPro" id="IPR019308">
    <property type="entry name" value="TMEM214"/>
</dbReference>
<reference evidence="3" key="1">
    <citation type="journal article" date="2024" name="IScience">
        <title>Strigolactones Initiate the Formation of Haustorium-like Structures in Castilleja.</title>
        <authorList>
            <person name="Buerger M."/>
            <person name="Peterson D."/>
            <person name="Chory J."/>
        </authorList>
    </citation>
    <scope>NUCLEOTIDE SEQUENCE [LARGE SCALE GENOMIC DNA]</scope>
</reference>
<keyword evidence="3" id="KW-1185">Reference proteome</keyword>
<organism evidence="2 3">
    <name type="scientific">Castilleja foliolosa</name>
    <dbReference type="NCBI Taxonomy" id="1961234"/>
    <lineage>
        <taxon>Eukaryota</taxon>
        <taxon>Viridiplantae</taxon>
        <taxon>Streptophyta</taxon>
        <taxon>Embryophyta</taxon>
        <taxon>Tracheophyta</taxon>
        <taxon>Spermatophyta</taxon>
        <taxon>Magnoliopsida</taxon>
        <taxon>eudicotyledons</taxon>
        <taxon>Gunneridae</taxon>
        <taxon>Pentapetalae</taxon>
        <taxon>asterids</taxon>
        <taxon>lamiids</taxon>
        <taxon>Lamiales</taxon>
        <taxon>Orobanchaceae</taxon>
        <taxon>Pedicularideae</taxon>
        <taxon>Castillejinae</taxon>
        <taxon>Castilleja</taxon>
    </lineage>
</organism>
<dbReference type="PANTHER" id="PTHR13448:SF14">
    <property type="entry name" value="F26K24.17 PROTEIN"/>
    <property type="match status" value="1"/>
</dbReference>
<accession>A0ABD3DV49</accession>
<evidence type="ECO:0000313" key="3">
    <source>
        <dbReference type="Proteomes" id="UP001632038"/>
    </source>
</evidence>
<dbReference type="Pfam" id="PF10151">
    <property type="entry name" value="TMEM214"/>
    <property type="match status" value="1"/>
</dbReference>
<dbReference type="PANTHER" id="PTHR13448">
    <property type="entry name" value="TRANSMEMBRANE PROTEIN 214"/>
    <property type="match status" value="1"/>
</dbReference>
<evidence type="ECO:0000256" key="1">
    <source>
        <dbReference type="SAM" id="MobiDB-lite"/>
    </source>
</evidence>
<evidence type="ECO:0008006" key="4">
    <source>
        <dbReference type="Google" id="ProtNLM"/>
    </source>
</evidence>
<proteinExistence type="predicted"/>
<sequence>MEEDKPITLSSEPISHGQDNSHGWQKVTYAKKNRKNQNNKPSDLSRVSPNGSGLPSENNSVFKGLEKHSEERRRQLAAQRASAVYDDEDDEIHGRRRRNRGEDEDEGYLSSDANVKHIAAEVNKKEKPKKVKKPKVTVAEAAAKIDANDLDGFLCSISESYEEGQQDIFLMRFADYFGRSFSAVNASQFPWLKLFRESAVAKIADYHSECATYTVWSYSIFKISPDNDIRYLLVPVPVSYISEAVYKTSVDWINNRSYEALGTFVAWSLDIIFADLAAQQSGSKGSKKGGHPASSKSQVAIFIVLAMVLRRKPDVLINLLPQLSENPKYQGQDKLPVLVWMIAQACQGDLAVGLFLWAHHILPILGRKSGSNPHSRDLVLQLVERIVATPKARSILVSNAVRKGERLVPPVALDLLLHFTFPSSSARVKATERFEAIYPLLKEVALAGSLGSKAMKQVSLQIQTLTVKAAGEGIPALSEEAASIFIWCLSQNPECYKQWEKIYVDNIEASVAALKKLAGNWKELSSKQSSLQALGESLKSFRQKNEKAISDSGVDATYFKDADKYCKAILSRLSSGFSCAKTAFFTVALLAVGAAVVSPNLDVLDWNKLLVLFNQHSI</sequence>
<protein>
    <recommendedName>
        <fullName evidence="4">Transmembrane protein</fullName>
    </recommendedName>
</protein>
<evidence type="ECO:0000313" key="2">
    <source>
        <dbReference type="EMBL" id="KAL3644711.1"/>
    </source>
</evidence>
<feature type="compositionally biased region" description="Polar residues" evidence="1">
    <location>
        <begin position="38"/>
        <end position="61"/>
    </location>
</feature>
<dbReference type="AlphaFoldDB" id="A0ABD3DV49"/>
<comment type="caution">
    <text evidence="2">The sequence shown here is derived from an EMBL/GenBank/DDBJ whole genome shotgun (WGS) entry which is preliminary data.</text>
</comment>
<name>A0ABD3DV49_9LAMI</name>
<feature type="compositionally biased region" description="Polar residues" evidence="1">
    <location>
        <begin position="8"/>
        <end position="23"/>
    </location>
</feature>
<gene>
    <name evidence="2" type="ORF">CASFOL_009891</name>
</gene>
<dbReference type="Proteomes" id="UP001632038">
    <property type="component" value="Unassembled WGS sequence"/>
</dbReference>
<feature type="region of interest" description="Disordered" evidence="1">
    <location>
        <begin position="1"/>
        <end position="111"/>
    </location>
</feature>